<dbReference type="PROSITE" id="PS50110">
    <property type="entry name" value="RESPONSE_REGULATORY"/>
    <property type="match status" value="2"/>
</dbReference>
<keyword evidence="8" id="KW-0067">ATP-binding</keyword>
<dbReference type="Proteomes" id="UP000190896">
    <property type="component" value="Unassembled WGS sequence"/>
</dbReference>
<dbReference type="PANTHER" id="PTHR45339">
    <property type="entry name" value="HYBRID SIGNAL TRANSDUCTION HISTIDINE KINASE J"/>
    <property type="match status" value="1"/>
</dbReference>
<feature type="domain" description="Response regulatory" evidence="15">
    <location>
        <begin position="371"/>
        <end position="487"/>
    </location>
</feature>
<dbReference type="FunFam" id="3.30.565.10:FF:000010">
    <property type="entry name" value="Sensor histidine kinase RcsC"/>
    <property type="match status" value="1"/>
</dbReference>
<dbReference type="InterPro" id="IPR011006">
    <property type="entry name" value="CheY-like_superfamily"/>
</dbReference>
<reference evidence="17 18" key="1">
    <citation type="submission" date="2016-11" db="EMBL/GenBank/DDBJ databases">
        <title>Mixed transmission modes and dynamic genome evolution in an obligate animal-bacterial symbiosis.</title>
        <authorList>
            <person name="Russell S.L."/>
            <person name="Corbett-Detig R.B."/>
            <person name="Cavanaugh C.M."/>
        </authorList>
    </citation>
    <scope>NUCLEOTIDE SEQUENCE [LARGE SCALE GENOMIC DNA]</scope>
    <source>
        <strain evidence="17">Se-Cadez</strain>
    </source>
</reference>
<dbReference type="InterPro" id="IPR005467">
    <property type="entry name" value="His_kinase_dom"/>
</dbReference>
<evidence type="ECO:0000256" key="2">
    <source>
        <dbReference type="ARBA" id="ARBA00004651"/>
    </source>
</evidence>
<dbReference type="GO" id="GO:0000155">
    <property type="term" value="F:phosphorelay sensor kinase activity"/>
    <property type="evidence" value="ECO:0007669"/>
    <property type="project" value="InterPro"/>
</dbReference>
<proteinExistence type="predicted"/>
<dbReference type="CDD" id="cd00082">
    <property type="entry name" value="HisKA"/>
    <property type="match status" value="1"/>
</dbReference>
<dbReference type="InterPro" id="IPR004358">
    <property type="entry name" value="Sig_transdc_His_kin-like_C"/>
</dbReference>
<dbReference type="AlphaFoldDB" id="A0A1T2KUL2"/>
<evidence type="ECO:0000256" key="6">
    <source>
        <dbReference type="ARBA" id="ARBA00022692"/>
    </source>
</evidence>
<evidence type="ECO:0000256" key="5">
    <source>
        <dbReference type="ARBA" id="ARBA00022553"/>
    </source>
</evidence>
<feature type="domain" description="Histidine kinase" evidence="14">
    <location>
        <begin position="1"/>
        <end position="207"/>
    </location>
</feature>
<dbReference type="SMART" id="SM00387">
    <property type="entry name" value="HATPase_c"/>
    <property type="match status" value="1"/>
</dbReference>
<keyword evidence="9" id="KW-1133">Transmembrane helix</keyword>
<feature type="domain" description="Response regulatory" evidence="15">
    <location>
        <begin position="227"/>
        <end position="343"/>
    </location>
</feature>
<dbReference type="Pfam" id="PF02518">
    <property type="entry name" value="HATPase_c"/>
    <property type="match status" value="1"/>
</dbReference>
<comment type="caution">
    <text evidence="17">The sequence shown here is derived from an EMBL/GenBank/DDBJ whole genome shotgun (WGS) entry which is preliminary data.</text>
</comment>
<dbReference type="Pfam" id="PF01627">
    <property type="entry name" value="Hpt"/>
    <property type="match status" value="1"/>
</dbReference>
<evidence type="ECO:0000313" key="17">
    <source>
        <dbReference type="EMBL" id="OOZ36549.1"/>
    </source>
</evidence>
<keyword evidence="4" id="KW-1003">Cell membrane</keyword>
<dbReference type="InterPro" id="IPR001789">
    <property type="entry name" value="Sig_transdc_resp-reg_receiver"/>
</dbReference>
<sequence length="706" mass="77809">MSNLALKTELNPKQHNYIEKVSHSAESLLGIINDILDFSKIESGKMDMETIDFRLEDVMDNLANLVGLKAEEKGVELLFDTASDVPMALQGDPLRLGQILVNLGNNAVKFTDEGEIVVTTRVKEISEESVTLHFAVRDSGIGMTPEQRGKLFQSFSQADTSTTRKYGGTGLGLTISKRLTEMMNGDIWVESEPGFGSTFQFTAVFGRQSGEQVGRVRPELPDLQDLRILTVDDNATTREILVNILESFEFKTHEVNSGKAALEALESDGPYDLILMDWMMPSMDGVETTRRIQEQFDPAPPVIMVTAYGREEATEASDGVAFSSIIAKPISPSTLLDAIMEAFGHEVKSVSRGGHHAEEEMEATIKLRGACVLLLEDNEINQELALELLAGGGITAQVANDEQEALDILEKESFDGVLMDCQMPVMDGYTATREIRKQEKYKELPVIAMTANVMAGDRKKVLDAGMNDHIGKPINVREMFTTMAKWITPSQPVDKVATIATEETDTVGEIPDLPGIDTTAGLVTSQGNHKLYRKLLRKFRDSEAGFAERFKEAQTSDDSQAAERCAHTLKGVAGNIGAKDIQKAAEALEFAYKENRSEQQLEELLDKVTTELSPVITGLSVLDQAEANREDETFEIDTEKVGGLLQQLPELMEDDDTDAVELIEEFQQIPGMGVHADLLERVSSATEEYDFDKALKALDELIISLR</sequence>
<dbReference type="Gene3D" id="3.40.50.2300">
    <property type="match status" value="2"/>
</dbReference>
<dbReference type="InterPro" id="IPR036641">
    <property type="entry name" value="HPT_dom_sf"/>
</dbReference>
<evidence type="ECO:0000256" key="9">
    <source>
        <dbReference type="ARBA" id="ARBA00022989"/>
    </source>
</evidence>
<evidence type="ECO:0000259" key="14">
    <source>
        <dbReference type="PROSITE" id="PS50109"/>
    </source>
</evidence>
<keyword evidence="5 13" id="KW-0597">Phosphoprotein</keyword>
<dbReference type="CDD" id="cd16922">
    <property type="entry name" value="HATPase_EvgS-ArcB-TorS-like"/>
    <property type="match status" value="1"/>
</dbReference>
<dbReference type="PANTHER" id="PTHR45339:SF1">
    <property type="entry name" value="HYBRID SIGNAL TRANSDUCTION HISTIDINE KINASE J"/>
    <property type="match status" value="1"/>
</dbReference>
<feature type="modified residue" description="Phosphohistidine" evidence="12">
    <location>
        <position position="567"/>
    </location>
</feature>
<dbReference type="PROSITE" id="PS50894">
    <property type="entry name" value="HPT"/>
    <property type="match status" value="1"/>
</dbReference>
<name>A0A1T2KUL2_9GAMM</name>
<dbReference type="PRINTS" id="PR00344">
    <property type="entry name" value="BCTRLSENSOR"/>
</dbReference>
<dbReference type="Pfam" id="PF00512">
    <property type="entry name" value="HisKA"/>
    <property type="match status" value="1"/>
</dbReference>
<dbReference type="CDD" id="cd17546">
    <property type="entry name" value="REC_hyHK_CKI1_RcsC-like"/>
    <property type="match status" value="2"/>
</dbReference>
<dbReference type="PROSITE" id="PS50109">
    <property type="entry name" value="HIS_KIN"/>
    <property type="match status" value="1"/>
</dbReference>
<dbReference type="Gene3D" id="3.30.565.10">
    <property type="entry name" value="Histidine kinase-like ATPase, C-terminal domain"/>
    <property type="match status" value="1"/>
</dbReference>
<organism evidence="17 18">
    <name type="scientific">Solemya velesiana gill symbiont</name>
    <dbReference type="NCBI Taxonomy" id="1918948"/>
    <lineage>
        <taxon>Bacteria</taxon>
        <taxon>Pseudomonadati</taxon>
        <taxon>Pseudomonadota</taxon>
        <taxon>Gammaproteobacteria</taxon>
        <taxon>sulfur-oxidizing symbionts</taxon>
    </lineage>
</organism>
<dbReference type="Gene3D" id="1.20.120.160">
    <property type="entry name" value="HPT domain"/>
    <property type="match status" value="1"/>
</dbReference>
<protein>
    <recommendedName>
        <fullName evidence="3">histidine kinase</fullName>
        <ecNumber evidence="3">2.7.13.3</ecNumber>
    </recommendedName>
</protein>
<feature type="modified residue" description="4-aspartylphosphate" evidence="13">
    <location>
        <position position="277"/>
    </location>
</feature>
<evidence type="ECO:0000256" key="10">
    <source>
        <dbReference type="ARBA" id="ARBA00023012"/>
    </source>
</evidence>
<evidence type="ECO:0000259" key="16">
    <source>
        <dbReference type="PROSITE" id="PS50894"/>
    </source>
</evidence>
<evidence type="ECO:0000256" key="3">
    <source>
        <dbReference type="ARBA" id="ARBA00012438"/>
    </source>
</evidence>
<dbReference type="GO" id="GO:0005524">
    <property type="term" value="F:ATP binding"/>
    <property type="evidence" value="ECO:0007669"/>
    <property type="project" value="UniProtKB-KW"/>
</dbReference>
<dbReference type="EC" id="2.7.13.3" evidence="3"/>
<dbReference type="Gene3D" id="1.10.287.130">
    <property type="match status" value="1"/>
</dbReference>
<gene>
    <name evidence="17" type="ORF">BOW51_06510</name>
</gene>
<evidence type="ECO:0000313" key="18">
    <source>
        <dbReference type="Proteomes" id="UP000190896"/>
    </source>
</evidence>
<evidence type="ECO:0000256" key="1">
    <source>
        <dbReference type="ARBA" id="ARBA00000085"/>
    </source>
</evidence>
<dbReference type="OrthoDB" id="5563233at2"/>
<dbReference type="InterPro" id="IPR008207">
    <property type="entry name" value="Sig_transdc_His_kin_Hpt_dom"/>
</dbReference>
<keyword evidence="7" id="KW-0547">Nucleotide-binding</keyword>
<evidence type="ECO:0000259" key="15">
    <source>
        <dbReference type="PROSITE" id="PS50110"/>
    </source>
</evidence>
<dbReference type="SUPFAM" id="SSF47226">
    <property type="entry name" value="Histidine-containing phosphotransfer domain, HPT domain"/>
    <property type="match status" value="1"/>
</dbReference>
<evidence type="ECO:0000256" key="11">
    <source>
        <dbReference type="ARBA" id="ARBA00023136"/>
    </source>
</evidence>
<dbReference type="Pfam" id="PF00072">
    <property type="entry name" value="Response_reg"/>
    <property type="match status" value="2"/>
</dbReference>
<comment type="catalytic activity">
    <reaction evidence="1">
        <text>ATP + protein L-histidine = ADP + protein N-phospho-L-histidine.</text>
        <dbReference type="EC" id="2.7.13.3"/>
    </reaction>
</comment>
<feature type="modified residue" description="4-aspartylphosphate" evidence="13">
    <location>
        <position position="420"/>
    </location>
</feature>
<dbReference type="SUPFAM" id="SSF52172">
    <property type="entry name" value="CheY-like"/>
    <property type="match status" value="2"/>
</dbReference>
<dbReference type="SMART" id="SM00448">
    <property type="entry name" value="REC"/>
    <property type="match status" value="2"/>
</dbReference>
<evidence type="ECO:0000256" key="7">
    <source>
        <dbReference type="ARBA" id="ARBA00022741"/>
    </source>
</evidence>
<keyword evidence="10" id="KW-0902">Two-component regulatory system</keyword>
<dbReference type="InterPro" id="IPR036097">
    <property type="entry name" value="HisK_dim/P_sf"/>
</dbReference>
<dbReference type="SUPFAM" id="SSF47384">
    <property type="entry name" value="Homodimeric domain of signal transducing histidine kinase"/>
    <property type="match status" value="1"/>
</dbReference>
<dbReference type="SUPFAM" id="SSF55874">
    <property type="entry name" value="ATPase domain of HSP90 chaperone/DNA topoisomerase II/histidine kinase"/>
    <property type="match status" value="1"/>
</dbReference>
<keyword evidence="18" id="KW-1185">Reference proteome</keyword>
<evidence type="ECO:0000256" key="8">
    <source>
        <dbReference type="ARBA" id="ARBA00022840"/>
    </source>
</evidence>
<dbReference type="InterPro" id="IPR003661">
    <property type="entry name" value="HisK_dim/P_dom"/>
</dbReference>
<dbReference type="InterPro" id="IPR036890">
    <property type="entry name" value="HATPase_C_sf"/>
</dbReference>
<comment type="subcellular location">
    <subcellularLocation>
        <location evidence="2">Cell membrane</location>
        <topology evidence="2">Multi-pass membrane protein</topology>
    </subcellularLocation>
</comment>
<evidence type="ECO:0000256" key="13">
    <source>
        <dbReference type="PROSITE-ProRule" id="PRU00169"/>
    </source>
</evidence>
<dbReference type="CDD" id="cd00088">
    <property type="entry name" value="HPT"/>
    <property type="match status" value="1"/>
</dbReference>
<feature type="domain" description="HPt" evidence="16">
    <location>
        <begin position="528"/>
        <end position="622"/>
    </location>
</feature>
<dbReference type="GO" id="GO:0005886">
    <property type="term" value="C:plasma membrane"/>
    <property type="evidence" value="ECO:0007669"/>
    <property type="project" value="UniProtKB-SubCell"/>
</dbReference>
<keyword evidence="11" id="KW-0472">Membrane</keyword>
<evidence type="ECO:0000256" key="12">
    <source>
        <dbReference type="PROSITE-ProRule" id="PRU00110"/>
    </source>
</evidence>
<evidence type="ECO:0000256" key="4">
    <source>
        <dbReference type="ARBA" id="ARBA00022475"/>
    </source>
</evidence>
<dbReference type="RefSeq" id="WP_078486938.1">
    <property type="nucleotide sequence ID" value="NZ_MPRJ01000034.1"/>
</dbReference>
<dbReference type="SMART" id="SM00073">
    <property type="entry name" value="HPT"/>
    <property type="match status" value="1"/>
</dbReference>
<accession>A0A1T2KUL2</accession>
<dbReference type="EMBL" id="MPRJ01000034">
    <property type="protein sequence ID" value="OOZ36549.1"/>
    <property type="molecule type" value="Genomic_DNA"/>
</dbReference>
<keyword evidence="6" id="KW-0812">Transmembrane</keyword>
<dbReference type="InterPro" id="IPR003594">
    <property type="entry name" value="HATPase_dom"/>
</dbReference>